<organism evidence="3 4">
    <name type="scientific">Nesterenkonia massiliensis</name>
    <dbReference type="NCBI Taxonomy" id="1232429"/>
    <lineage>
        <taxon>Bacteria</taxon>
        <taxon>Bacillati</taxon>
        <taxon>Actinomycetota</taxon>
        <taxon>Actinomycetes</taxon>
        <taxon>Micrococcales</taxon>
        <taxon>Micrococcaceae</taxon>
        <taxon>Nesterenkonia</taxon>
    </lineage>
</organism>
<feature type="compositionally biased region" description="Basic residues" evidence="1">
    <location>
        <begin position="260"/>
        <end position="270"/>
    </location>
</feature>
<feature type="compositionally biased region" description="Low complexity" evidence="1">
    <location>
        <begin position="199"/>
        <end position="213"/>
    </location>
</feature>
<dbReference type="Pfam" id="PF07336">
    <property type="entry name" value="ABATE"/>
    <property type="match status" value="1"/>
</dbReference>
<evidence type="ECO:0000313" key="3">
    <source>
        <dbReference type="EMBL" id="MCT1606520.1"/>
    </source>
</evidence>
<name>A0ABT2HPA7_9MICC</name>
<feature type="region of interest" description="Disordered" evidence="1">
    <location>
        <begin position="192"/>
        <end position="270"/>
    </location>
</feature>
<dbReference type="PANTHER" id="PTHR35525">
    <property type="entry name" value="BLL6575 PROTEIN"/>
    <property type="match status" value="1"/>
</dbReference>
<dbReference type="PANTHER" id="PTHR35525:SF3">
    <property type="entry name" value="BLL6575 PROTEIN"/>
    <property type="match status" value="1"/>
</dbReference>
<dbReference type="Gene3D" id="1.10.3300.10">
    <property type="entry name" value="Jann2411-like domain"/>
    <property type="match status" value="1"/>
</dbReference>
<dbReference type="InterPro" id="IPR010852">
    <property type="entry name" value="ABATE"/>
</dbReference>
<dbReference type="InterPro" id="IPR021005">
    <property type="entry name" value="Znf_CGNR"/>
</dbReference>
<dbReference type="RefSeq" id="WP_260072647.1">
    <property type="nucleotide sequence ID" value="NZ_JALXMO010000006.1"/>
</dbReference>
<accession>A0ABT2HPA7</accession>
<proteinExistence type="predicted"/>
<gene>
    <name evidence="3" type="ORF">M3B43_04090</name>
</gene>
<evidence type="ECO:0000313" key="4">
    <source>
        <dbReference type="Proteomes" id="UP001205046"/>
    </source>
</evidence>
<reference evidence="3 4" key="1">
    <citation type="submission" date="2022-04" db="EMBL/GenBank/DDBJ databases">
        <title>Human microbiome associated bacterial genomes.</title>
        <authorList>
            <person name="Sandstrom S."/>
            <person name="Salamzade R."/>
            <person name="Kalan L.R."/>
        </authorList>
    </citation>
    <scope>NUCLEOTIDE SEQUENCE [LARGE SCALE GENOMIC DNA]</scope>
    <source>
        <strain evidence="4">p3-SID767</strain>
    </source>
</reference>
<comment type="caution">
    <text evidence="3">The sequence shown here is derived from an EMBL/GenBank/DDBJ whole genome shotgun (WGS) entry which is preliminary data.</text>
</comment>
<sequence>MFNAEVNRALTAAAELINTGEGLKSARHTPDTLHSVEGLTTYVASQDPELEWTTADASRKQVEKVRHLREQLRKIWTAAPITDEQPVELINELLKGVGTKLIATDGDSSGLCFQQRPVPLSDHTADVMTATVAAALTHLVVEQETGRLRICKGDDCEAAIVDLTRNRSKLFCDFGNCANRAHVRAYRARQAARRGDESAAPVHTEEPAAAAAEQSQGSGRKLVKPSAAEKAESINRPTSASAIAAKEFRDRMREELMEKRGKKQKKAGKG</sequence>
<dbReference type="SUPFAM" id="SSF160904">
    <property type="entry name" value="Jann2411-like"/>
    <property type="match status" value="1"/>
</dbReference>
<feature type="compositionally biased region" description="Basic and acidic residues" evidence="1">
    <location>
        <begin position="246"/>
        <end position="259"/>
    </location>
</feature>
<feature type="domain" description="Zinc finger CGNR" evidence="2">
    <location>
        <begin position="147"/>
        <end position="190"/>
    </location>
</feature>
<dbReference type="Pfam" id="PF11706">
    <property type="entry name" value="zf-CGNR"/>
    <property type="match status" value="1"/>
</dbReference>
<dbReference type="InterPro" id="IPR023286">
    <property type="entry name" value="ABATE_dom_sf"/>
</dbReference>
<evidence type="ECO:0000256" key="1">
    <source>
        <dbReference type="SAM" id="MobiDB-lite"/>
    </source>
</evidence>
<dbReference type="Proteomes" id="UP001205046">
    <property type="component" value="Unassembled WGS sequence"/>
</dbReference>
<evidence type="ECO:0000259" key="2">
    <source>
        <dbReference type="Pfam" id="PF11706"/>
    </source>
</evidence>
<protein>
    <submittedName>
        <fullName evidence="3">CGNR zinc finger domain-containing protein</fullName>
    </submittedName>
</protein>
<dbReference type="EMBL" id="JALXMO010000006">
    <property type="protein sequence ID" value="MCT1606520.1"/>
    <property type="molecule type" value="Genomic_DNA"/>
</dbReference>
<keyword evidence="4" id="KW-1185">Reference proteome</keyword>